<keyword evidence="3" id="KW-0963">Cytoplasm</keyword>
<comment type="similarity">
    <text evidence="1 3">Belongs to the arginine deiminase family.</text>
</comment>
<protein>
    <recommendedName>
        <fullName evidence="3">Arginine deiminase</fullName>
        <shortName evidence="3">ADI</shortName>
        <ecNumber evidence="3">3.5.3.6</ecNumber>
    </recommendedName>
    <alternativeName>
        <fullName evidence="3">Arginine dihydrolase</fullName>
        <shortName evidence="3">AD</shortName>
    </alternativeName>
</protein>
<dbReference type="GO" id="GO:0016990">
    <property type="term" value="F:arginine deiminase activity"/>
    <property type="evidence" value="ECO:0007669"/>
    <property type="project" value="UniProtKB-EC"/>
</dbReference>
<sequence length="417" mass="45561">MTLDLKPGSGLALGVDSEIGALCEVIVHRPGLELDRLTPGNISGLLFDDVLWGSRARNEHDAFVEALREHDVTVHLFGDLLAEALSTPDGRAFALDRICTAERFGAALAREIRALFDDSESAALAGYLIGGLTKSDLSPISRPSLAWQSLDVDDFVLAPLPNTLFQRDNAAWIGTGVTVNPMAKAARRRESVNTRTVYRYHPLFRDTDFTVYYGDDDADHAPATLEGGDIHVIAPGVVMVGMGERSTPMGVELLARRLFATRQAHLVLGIELPRARSAMHLDTLLTMVDLDTFVAYPYLAWDQVRCWRLTPGDDPESLDVQQSRGLVPALTEALDSDSIRLLTADEDSYTAQREQWNDANNYLAVAPGVVMGYDRNVATNTMLRRHGIDVITLAGGELGRGRGGARCMSCPISRHPL</sequence>
<dbReference type="SUPFAM" id="SSF55909">
    <property type="entry name" value="Pentein"/>
    <property type="match status" value="1"/>
</dbReference>
<reference evidence="4 5" key="1">
    <citation type="submission" date="2023-07" db="EMBL/GenBank/DDBJ databases">
        <title>Sequencing the genomes of 1000 actinobacteria strains.</title>
        <authorList>
            <person name="Klenk H.-P."/>
        </authorList>
    </citation>
    <scope>NUCLEOTIDE SEQUENCE [LARGE SCALE GENOMIC DNA]</scope>
    <source>
        <strain evidence="4 5">DSM 46740</strain>
    </source>
</reference>
<dbReference type="EMBL" id="JAUSQU010000001">
    <property type="protein sequence ID" value="MDP9845540.1"/>
    <property type="molecule type" value="Genomic_DNA"/>
</dbReference>
<dbReference type="HAMAP" id="MF_00242">
    <property type="entry name" value="Arg_deiminase"/>
    <property type="match status" value="1"/>
</dbReference>
<keyword evidence="3" id="KW-0056">Arginine metabolism</keyword>
<dbReference type="Gene3D" id="3.75.10.10">
    <property type="entry name" value="L-arginine/glycine Amidinotransferase, Chain A"/>
    <property type="match status" value="1"/>
</dbReference>
<dbReference type="PIRSF" id="PIRSF006356">
    <property type="entry name" value="Arg_deiminase"/>
    <property type="match status" value="1"/>
</dbReference>
<keyword evidence="2 3" id="KW-0378">Hydrolase</keyword>
<dbReference type="Pfam" id="PF02274">
    <property type="entry name" value="ADI"/>
    <property type="match status" value="1"/>
</dbReference>
<dbReference type="Proteomes" id="UP001225356">
    <property type="component" value="Unassembled WGS sequence"/>
</dbReference>
<comment type="catalytic activity">
    <reaction evidence="3">
        <text>L-arginine + H2O = L-citrulline + NH4(+)</text>
        <dbReference type="Rhea" id="RHEA:19597"/>
        <dbReference type="ChEBI" id="CHEBI:15377"/>
        <dbReference type="ChEBI" id="CHEBI:28938"/>
        <dbReference type="ChEBI" id="CHEBI:32682"/>
        <dbReference type="ChEBI" id="CHEBI:57743"/>
        <dbReference type="EC" id="3.5.3.6"/>
    </reaction>
</comment>
<dbReference type="PRINTS" id="PR01466">
    <property type="entry name" value="ARGDEIMINASE"/>
</dbReference>
<comment type="caution">
    <text evidence="4">The sequence shown here is derived from an EMBL/GenBank/DDBJ whole genome shotgun (WGS) entry which is preliminary data.</text>
</comment>
<dbReference type="Gene3D" id="1.10.3930.10">
    <property type="entry name" value="Arginine deiminase"/>
    <property type="match status" value="1"/>
</dbReference>
<name>A0ABT9QGN2_9ACTN</name>
<evidence type="ECO:0000313" key="4">
    <source>
        <dbReference type="EMBL" id="MDP9845540.1"/>
    </source>
</evidence>
<dbReference type="PANTHER" id="PTHR47271:SF2">
    <property type="entry name" value="ARGININE DEIMINASE"/>
    <property type="match status" value="1"/>
</dbReference>
<comment type="pathway">
    <text evidence="3">Amino-acid degradation; L-arginine degradation via ADI pathway; carbamoyl phosphate from L-arginine: step 1/2.</text>
</comment>
<keyword evidence="5" id="KW-1185">Reference proteome</keyword>
<dbReference type="InterPro" id="IPR003876">
    <property type="entry name" value="Arg_deiminase"/>
</dbReference>
<evidence type="ECO:0000256" key="2">
    <source>
        <dbReference type="ARBA" id="ARBA00022801"/>
    </source>
</evidence>
<accession>A0ABT9QGN2</accession>
<comment type="subcellular location">
    <subcellularLocation>
        <location evidence="3">Cytoplasm</location>
    </subcellularLocation>
</comment>
<dbReference type="RefSeq" id="WP_307561257.1">
    <property type="nucleotide sequence ID" value="NZ_JAUSQU010000001.1"/>
</dbReference>
<evidence type="ECO:0000313" key="5">
    <source>
        <dbReference type="Proteomes" id="UP001225356"/>
    </source>
</evidence>
<evidence type="ECO:0000256" key="1">
    <source>
        <dbReference type="ARBA" id="ARBA00010206"/>
    </source>
</evidence>
<proteinExistence type="inferred from homology"/>
<dbReference type="EC" id="3.5.3.6" evidence="3"/>
<dbReference type="NCBIfam" id="NF002381">
    <property type="entry name" value="PRK01388.1"/>
    <property type="match status" value="1"/>
</dbReference>
<evidence type="ECO:0000256" key="3">
    <source>
        <dbReference type="HAMAP-Rule" id="MF_00242"/>
    </source>
</evidence>
<gene>
    <name evidence="3" type="primary">arcA</name>
    <name evidence="4" type="ORF">J2853_004751</name>
</gene>
<organism evidence="4 5">
    <name type="scientific">Streptosporangium lutulentum</name>
    <dbReference type="NCBI Taxonomy" id="1461250"/>
    <lineage>
        <taxon>Bacteria</taxon>
        <taxon>Bacillati</taxon>
        <taxon>Actinomycetota</taxon>
        <taxon>Actinomycetes</taxon>
        <taxon>Streptosporangiales</taxon>
        <taxon>Streptosporangiaceae</taxon>
        <taxon>Streptosporangium</taxon>
    </lineage>
</organism>
<dbReference type="PANTHER" id="PTHR47271">
    <property type="entry name" value="ARGININE DEIMINASE"/>
    <property type="match status" value="1"/>
</dbReference>
<feature type="active site" description="Amidino-cysteine intermediate" evidence="3">
    <location>
        <position position="407"/>
    </location>
</feature>